<keyword evidence="17" id="KW-1185">Reference proteome</keyword>
<dbReference type="Pfam" id="PF00730">
    <property type="entry name" value="HhH-GPD"/>
    <property type="match status" value="1"/>
</dbReference>
<organism evidence="16 17">
    <name type="scientific">Alistipes ihumii AP11</name>
    <dbReference type="NCBI Taxonomy" id="1211813"/>
    <lineage>
        <taxon>Bacteria</taxon>
        <taxon>Pseudomonadati</taxon>
        <taxon>Bacteroidota</taxon>
        <taxon>Bacteroidia</taxon>
        <taxon>Bacteroidales</taxon>
        <taxon>Rikenellaceae</taxon>
        <taxon>Alistipes</taxon>
    </lineage>
</organism>
<dbReference type="CDD" id="cd00056">
    <property type="entry name" value="ENDO3c"/>
    <property type="match status" value="1"/>
</dbReference>
<dbReference type="InterPro" id="IPR023170">
    <property type="entry name" value="HhH_base_excis_C"/>
</dbReference>
<evidence type="ECO:0000256" key="11">
    <source>
        <dbReference type="ARBA" id="ARBA00023014"/>
    </source>
</evidence>
<evidence type="ECO:0000256" key="4">
    <source>
        <dbReference type="ARBA" id="ARBA00012045"/>
    </source>
</evidence>
<proteinExistence type="inferred from homology"/>
<keyword evidence="11" id="KW-0411">Iron-sulfur</keyword>
<keyword evidence="6" id="KW-0004">4Fe-4S</keyword>
<keyword evidence="12" id="KW-0234">DNA repair</keyword>
<evidence type="ECO:0000256" key="7">
    <source>
        <dbReference type="ARBA" id="ARBA00022723"/>
    </source>
</evidence>
<dbReference type="CDD" id="cd03431">
    <property type="entry name" value="NUDIX_DNA_Glycosylase_C-MutY"/>
    <property type="match status" value="1"/>
</dbReference>
<evidence type="ECO:0000259" key="15">
    <source>
        <dbReference type="SMART" id="SM00478"/>
    </source>
</evidence>
<gene>
    <name evidence="16" type="primary">mutY</name>
    <name evidence="16" type="ORF">NQ491_00110</name>
</gene>
<dbReference type="NCBIfam" id="TIGR01084">
    <property type="entry name" value="mutY"/>
    <property type="match status" value="1"/>
</dbReference>
<evidence type="ECO:0000256" key="10">
    <source>
        <dbReference type="ARBA" id="ARBA00023004"/>
    </source>
</evidence>
<evidence type="ECO:0000313" key="17">
    <source>
        <dbReference type="Proteomes" id="UP001059295"/>
    </source>
</evidence>
<evidence type="ECO:0000256" key="3">
    <source>
        <dbReference type="ARBA" id="ARBA00008343"/>
    </source>
</evidence>
<dbReference type="SUPFAM" id="SSF55811">
    <property type="entry name" value="Nudix"/>
    <property type="match status" value="1"/>
</dbReference>
<keyword evidence="10 14" id="KW-0408">Iron</keyword>
<evidence type="ECO:0000256" key="14">
    <source>
        <dbReference type="RuleBase" id="RU365096"/>
    </source>
</evidence>
<dbReference type="GeneID" id="82890090"/>
<dbReference type="Pfam" id="PF14815">
    <property type="entry name" value="NUDIX_4"/>
    <property type="match status" value="1"/>
</dbReference>
<dbReference type="InterPro" id="IPR004036">
    <property type="entry name" value="Endonuclease-III-like_CS2"/>
</dbReference>
<reference evidence="16" key="1">
    <citation type="journal article" date="2022" name="Cell">
        <title>Design, construction, and in vivo augmentation of a complex gut microbiome.</title>
        <authorList>
            <person name="Cheng A.G."/>
            <person name="Ho P.Y."/>
            <person name="Aranda-Diaz A."/>
            <person name="Jain S."/>
            <person name="Yu F.B."/>
            <person name="Meng X."/>
            <person name="Wang M."/>
            <person name="Iakiviak M."/>
            <person name="Nagashima K."/>
            <person name="Zhao A."/>
            <person name="Murugkar P."/>
            <person name="Patil A."/>
            <person name="Atabakhsh K."/>
            <person name="Weakley A."/>
            <person name="Yan J."/>
            <person name="Brumbaugh A.R."/>
            <person name="Higginbottom S."/>
            <person name="Dimas A."/>
            <person name="Shiver A.L."/>
            <person name="Deutschbauer A."/>
            <person name="Neff N."/>
            <person name="Sonnenburg J.L."/>
            <person name="Huang K.C."/>
            <person name="Fischbach M.A."/>
        </authorList>
    </citation>
    <scope>NUCLEOTIDE SEQUENCE</scope>
    <source>
        <strain evidence="16">AP11</strain>
    </source>
</reference>
<sequence>MRPMKQTSDISAVLIEWYGRHFRPLPWRETSDPYLIWLSEVILQQTRVAQGLDYFRRFASRFPDVRSLAAATEDEVLKLWQGLGYYSRARSLHAAARRVAERFDGVFPTGYDDVRSLPGVGDYTASAVCSIAYGQPCAVVDGNVYRVLSRLTDADVPTDTAAGKRYYAERARSLLDESRPGLHNQAVMEFGALQCVPANPDCECCPLRDRCLSLARGTVADRPPKREKKAAVPRYFNYLHVRCAGSTLLAKRTGRDIWRNLYEFPLIETPRAVDFGELQRTARWREWFDEAGDVRVSGMLPMPRHVLSHRVIHACFYRVDLPTWPAGLSSFLKVLSSEISRYPVSRLTELYLERGE</sequence>
<dbReference type="Gene3D" id="3.90.79.10">
    <property type="entry name" value="Nucleoside Triphosphate Pyrophosphohydrolase"/>
    <property type="match status" value="1"/>
</dbReference>
<name>A0ABY5UZ38_9BACT</name>
<dbReference type="InterPro" id="IPR005760">
    <property type="entry name" value="A/G_AdeGlyc_MutY"/>
</dbReference>
<evidence type="ECO:0000256" key="9">
    <source>
        <dbReference type="ARBA" id="ARBA00022801"/>
    </source>
</evidence>
<dbReference type="Gene3D" id="1.10.1670.10">
    <property type="entry name" value="Helix-hairpin-Helix base-excision DNA repair enzymes (C-terminal)"/>
    <property type="match status" value="1"/>
</dbReference>
<dbReference type="InterPro" id="IPR029119">
    <property type="entry name" value="MutY_C"/>
</dbReference>
<keyword evidence="7" id="KW-0479">Metal-binding</keyword>
<dbReference type="InterPro" id="IPR003265">
    <property type="entry name" value="HhH-GPD_domain"/>
</dbReference>
<feature type="domain" description="HhH-GPD" evidence="15">
    <location>
        <begin position="42"/>
        <end position="193"/>
    </location>
</feature>
<dbReference type="EMBL" id="CP102294">
    <property type="protein sequence ID" value="UWN57220.1"/>
    <property type="molecule type" value="Genomic_DNA"/>
</dbReference>
<dbReference type="PANTHER" id="PTHR42944">
    <property type="entry name" value="ADENINE DNA GLYCOSYLASE"/>
    <property type="match status" value="1"/>
</dbReference>
<dbReference type="Gene3D" id="1.10.340.30">
    <property type="entry name" value="Hypothetical protein, domain 2"/>
    <property type="match status" value="1"/>
</dbReference>
<comment type="catalytic activity">
    <reaction evidence="1 14">
        <text>Hydrolyzes free adenine bases from 7,8-dihydro-8-oxoguanine:adenine mismatched double-stranded DNA, leaving an apurinic site.</text>
        <dbReference type="EC" id="3.2.2.31"/>
    </reaction>
</comment>
<evidence type="ECO:0000256" key="8">
    <source>
        <dbReference type="ARBA" id="ARBA00022763"/>
    </source>
</evidence>
<keyword evidence="9" id="KW-0378">Hydrolase</keyword>
<evidence type="ECO:0000256" key="12">
    <source>
        <dbReference type="ARBA" id="ARBA00023204"/>
    </source>
</evidence>
<evidence type="ECO:0000256" key="2">
    <source>
        <dbReference type="ARBA" id="ARBA00002933"/>
    </source>
</evidence>
<evidence type="ECO:0000256" key="5">
    <source>
        <dbReference type="ARBA" id="ARBA00022023"/>
    </source>
</evidence>
<dbReference type="PROSITE" id="PS01155">
    <property type="entry name" value="ENDONUCLEASE_III_2"/>
    <property type="match status" value="1"/>
</dbReference>
<protein>
    <recommendedName>
        <fullName evidence="5 14">Adenine DNA glycosylase</fullName>
        <ecNumber evidence="4 14">3.2.2.31</ecNumber>
    </recommendedName>
</protein>
<evidence type="ECO:0000256" key="6">
    <source>
        <dbReference type="ARBA" id="ARBA00022485"/>
    </source>
</evidence>
<dbReference type="SUPFAM" id="SSF48150">
    <property type="entry name" value="DNA-glycosylase"/>
    <property type="match status" value="1"/>
</dbReference>
<evidence type="ECO:0000256" key="13">
    <source>
        <dbReference type="ARBA" id="ARBA00023295"/>
    </source>
</evidence>
<keyword evidence="13 14" id="KW-0326">Glycosidase</keyword>
<keyword evidence="8 14" id="KW-0227">DNA damage</keyword>
<comment type="cofactor">
    <cofactor evidence="14">
        <name>[4Fe-4S] cluster</name>
        <dbReference type="ChEBI" id="CHEBI:49883"/>
    </cofactor>
    <text evidence="14">Binds 1 [4Fe-4S] cluster.</text>
</comment>
<dbReference type="EC" id="3.2.2.31" evidence="4 14"/>
<dbReference type="PANTHER" id="PTHR42944:SF1">
    <property type="entry name" value="ADENINE DNA GLYCOSYLASE"/>
    <property type="match status" value="1"/>
</dbReference>
<comment type="function">
    <text evidence="2">Adenine glycosylase active on G-A mispairs. MutY also corrects error-prone DNA synthesis past GO lesions which are due to the oxidatively damaged form of guanine: 7,8-dihydro-8-oxoguanine (8-oxo-dGTP).</text>
</comment>
<evidence type="ECO:0000313" key="16">
    <source>
        <dbReference type="EMBL" id="UWN57220.1"/>
    </source>
</evidence>
<dbReference type="InterPro" id="IPR044298">
    <property type="entry name" value="MIG/MutY"/>
</dbReference>
<dbReference type="InterPro" id="IPR011257">
    <property type="entry name" value="DNA_glycosylase"/>
</dbReference>
<accession>A0ABY5UZ38</accession>
<dbReference type="SMART" id="SM00478">
    <property type="entry name" value="ENDO3c"/>
    <property type="match status" value="1"/>
</dbReference>
<evidence type="ECO:0000256" key="1">
    <source>
        <dbReference type="ARBA" id="ARBA00000843"/>
    </source>
</evidence>
<dbReference type="RefSeq" id="WP_019245410.1">
    <property type="nucleotide sequence ID" value="NZ_CAPH01000007.1"/>
</dbReference>
<dbReference type="Proteomes" id="UP001059295">
    <property type="component" value="Chromosome"/>
</dbReference>
<comment type="similarity">
    <text evidence="3 14">Belongs to the Nth/MutY family.</text>
</comment>
<dbReference type="InterPro" id="IPR015797">
    <property type="entry name" value="NUDIX_hydrolase-like_dom_sf"/>
</dbReference>